<dbReference type="OrthoDB" id="3064055at2759"/>
<accession>A0A9P6CPW0</accession>
<gene>
    <name evidence="1" type="ORF">BDN70DRAFT_898991</name>
</gene>
<sequence>MEKGMSSDARTRLNIFLGENKPQIEQEEDLDAVLEPLRRTVLAPDSRERPSKRPYHQSSVQVRTILRQRPAYAAVPMSIIVARSTGKYDRRSEILWTGCGCPQKTVVLELTASDGYHNFSGRGTNGNATGYWCTVPGCRVVVSESRR</sequence>
<evidence type="ECO:0000313" key="1">
    <source>
        <dbReference type="EMBL" id="KAF9474397.1"/>
    </source>
</evidence>
<dbReference type="Proteomes" id="UP000807469">
    <property type="component" value="Unassembled WGS sequence"/>
</dbReference>
<organism evidence="1 2">
    <name type="scientific">Pholiota conissans</name>
    <dbReference type="NCBI Taxonomy" id="109636"/>
    <lineage>
        <taxon>Eukaryota</taxon>
        <taxon>Fungi</taxon>
        <taxon>Dikarya</taxon>
        <taxon>Basidiomycota</taxon>
        <taxon>Agaricomycotina</taxon>
        <taxon>Agaricomycetes</taxon>
        <taxon>Agaricomycetidae</taxon>
        <taxon>Agaricales</taxon>
        <taxon>Agaricineae</taxon>
        <taxon>Strophariaceae</taxon>
        <taxon>Pholiota</taxon>
    </lineage>
</organism>
<reference evidence="1" key="1">
    <citation type="submission" date="2020-11" db="EMBL/GenBank/DDBJ databases">
        <authorList>
            <consortium name="DOE Joint Genome Institute"/>
            <person name="Ahrendt S."/>
            <person name="Riley R."/>
            <person name="Andreopoulos W."/>
            <person name="Labutti K."/>
            <person name="Pangilinan J."/>
            <person name="Ruiz-Duenas F.J."/>
            <person name="Barrasa J.M."/>
            <person name="Sanchez-Garcia M."/>
            <person name="Camarero S."/>
            <person name="Miyauchi S."/>
            <person name="Serrano A."/>
            <person name="Linde D."/>
            <person name="Babiker R."/>
            <person name="Drula E."/>
            <person name="Ayuso-Fernandez I."/>
            <person name="Pacheco R."/>
            <person name="Padilla G."/>
            <person name="Ferreira P."/>
            <person name="Barriuso J."/>
            <person name="Kellner H."/>
            <person name="Castanera R."/>
            <person name="Alfaro M."/>
            <person name="Ramirez L."/>
            <person name="Pisabarro A.G."/>
            <person name="Kuo A."/>
            <person name="Tritt A."/>
            <person name="Lipzen A."/>
            <person name="He G."/>
            <person name="Yan M."/>
            <person name="Ng V."/>
            <person name="Cullen D."/>
            <person name="Martin F."/>
            <person name="Rosso M.-N."/>
            <person name="Henrissat B."/>
            <person name="Hibbett D."/>
            <person name="Martinez A.T."/>
            <person name="Grigoriev I.V."/>
        </authorList>
    </citation>
    <scope>NUCLEOTIDE SEQUENCE</scope>
    <source>
        <strain evidence="1">CIRM-BRFM 674</strain>
    </source>
</reference>
<proteinExistence type="predicted"/>
<dbReference type="EMBL" id="MU155381">
    <property type="protein sequence ID" value="KAF9474397.1"/>
    <property type="molecule type" value="Genomic_DNA"/>
</dbReference>
<evidence type="ECO:0000313" key="2">
    <source>
        <dbReference type="Proteomes" id="UP000807469"/>
    </source>
</evidence>
<protein>
    <submittedName>
        <fullName evidence="1">Uncharacterized protein</fullName>
    </submittedName>
</protein>
<name>A0A9P6CPW0_9AGAR</name>
<comment type="caution">
    <text evidence="1">The sequence shown here is derived from an EMBL/GenBank/DDBJ whole genome shotgun (WGS) entry which is preliminary data.</text>
</comment>
<keyword evidence="2" id="KW-1185">Reference proteome</keyword>
<dbReference type="AlphaFoldDB" id="A0A9P6CPW0"/>